<dbReference type="InterPro" id="IPR016181">
    <property type="entry name" value="Acyl_CoA_acyltransferase"/>
</dbReference>
<dbReference type="Pfam" id="PF00583">
    <property type="entry name" value="Acetyltransf_1"/>
    <property type="match status" value="1"/>
</dbReference>
<evidence type="ECO:0000259" key="1">
    <source>
        <dbReference type="PROSITE" id="PS51186"/>
    </source>
</evidence>
<dbReference type="AlphaFoldDB" id="A0AAN7WEW5"/>
<dbReference type="PANTHER" id="PTHR42791:SF14">
    <property type="entry name" value="N-ACETYLTRANSFERASE DOMAIN-CONTAINING PROTEIN"/>
    <property type="match status" value="1"/>
</dbReference>
<dbReference type="Gene3D" id="3.40.630.30">
    <property type="match status" value="1"/>
</dbReference>
<protein>
    <recommendedName>
        <fullName evidence="1">N-acetyltransferase domain-containing protein</fullName>
    </recommendedName>
</protein>
<name>A0AAN7WEW5_9PEZI</name>
<dbReference type="EMBL" id="JAVRQU010000011">
    <property type="protein sequence ID" value="KAK5697460.1"/>
    <property type="molecule type" value="Genomic_DNA"/>
</dbReference>
<proteinExistence type="predicted"/>
<dbReference type="SUPFAM" id="SSF55729">
    <property type="entry name" value="Acyl-CoA N-acyltransferases (Nat)"/>
    <property type="match status" value="1"/>
</dbReference>
<dbReference type="Proteomes" id="UP001310594">
    <property type="component" value="Unassembled WGS sequence"/>
</dbReference>
<dbReference type="GO" id="GO:0016747">
    <property type="term" value="F:acyltransferase activity, transferring groups other than amino-acyl groups"/>
    <property type="evidence" value="ECO:0007669"/>
    <property type="project" value="InterPro"/>
</dbReference>
<feature type="domain" description="N-acetyltransferase" evidence="1">
    <location>
        <begin position="71"/>
        <end position="208"/>
    </location>
</feature>
<accession>A0AAN7WEW5</accession>
<evidence type="ECO:0000313" key="2">
    <source>
        <dbReference type="EMBL" id="KAK5697460.1"/>
    </source>
</evidence>
<evidence type="ECO:0000313" key="3">
    <source>
        <dbReference type="Proteomes" id="UP001310594"/>
    </source>
</evidence>
<organism evidence="2 3">
    <name type="scientific">Elasticomyces elasticus</name>
    <dbReference type="NCBI Taxonomy" id="574655"/>
    <lineage>
        <taxon>Eukaryota</taxon>
        <taxon>Fungi</taxon>
        <taxon>Dikarya</taxon>
        <taxon>Ascomycota</taxon>
        <taxon>Pezizomycotina</taxon>
        <taxon>Dothideomycetes</taxon>
        <taxon>Dothideomycetidae</taxon>
        <taxon>Mycosphaerellales</taxon>
        <taxon>Teratosphaeriaceae</taxon>
        <taxon>Elasticomyces</taxon>
    </lineage>
</organism>
<dbReference type="PROSITE" id="PS51186">
    <property type="entry name" value="GNAT"/>
    <property type="match status" value="1"/>
</dbReference>
<reference evidence="2" key="1">
    <citation type="submission" date="2023-08" db="EMBL/GenBank/DDBJ databases">
        <title>Black Yeasts Isolated from many extreme environments.</title>
        <authorList>
            <person name="Coleine C."/>
            <person name="Stajich J.E."/>
            <person name="Selbmann L."/>
        </authorList>
    </citation>
    <scope>NUCLEOTIDE SEQUENCE</scope>
    <source>
        <strain evidence="2">CCFEE 5810</strain>
    </source>
</reference>
<dbReference type="InterPro" id="IPR052523">
    <property type="entry name" value="Trichothecene_AcTrans"/>
</dbReference>
<dbReference type="PANTHER" id="PTHR42791">
    <property type="entry name" value="GNAT FAMILY ACETYLTRANSFERASE"/>
    <property type="match status" value="1"/>
</dbReference>
<dbReference type="InterPro" id="IPR000182">
    <property type="entry name" value="GNAT_dom"/>
</dbReference>
<gene>
    <name evidence="2" type="ORF">LTR97_007598</name>
</gene>
<sequence length="221" mass="25160">MSKNLTIEAAREEDIERILDILLASFGHMPVEVAVGNVDTLERRRATGERHIRAWRKHAEQTDIPCAIKCVHTHPITRQQTIVGFCEWFIYDNLATPDAHEGADAVISADWVPEEGGQREKAQAFFRPTLEARKRWLHGHPAWRRRGAATMCVQWGVDKCKELGIIAYLEATEEGLKVYTKCGFEEVEKCAWKWDGDGGFFPAMIRWPSGTLAEERRPAMS</sequence>
<comment type="caution">
    <text evidence="2">The sequence shown here is derived from an EMBL/GenBank/DDBJ whole genome shotgun (WGS) entry which is preliminary data.</text>
</comment>